<name>A0A248JX50_9PROT</name>
<keyword evidence="13" id="KW-1185">Reference proteome</keyword>
<dbReference type="GO" id="GO:0005886">
    <property type="term" value="C:plasma membrane"/>
    <property type="evidence" value="ECO:0007669"/>
    <property type="project" value="UniProtKB-SubCell"/>
</dbReference>
<dbReference type="NCBIfam" id="NF007484">
    <property type="entry name" value="PRK10077.1"/>
    <property type="match status" value="1"/>
</dbReference>
<feature type="transmembrane region" description="Helical" evidence="10">
    <location>
        <begin position="193"/>
        <end position="215"/>
    </location>
</feature>
<dbReference type="FunFam" id="1.20.1250.20:FF:000122">
    <property type="entry name" value="D-xylose transporter XylE"/>
    <property type="match status" value="1"/>
</dbReference>
<evidence type="ECO:0000256" key="2">
    <source>
        <dbReference type="ARBA" id="ARBA00010992"/>
    </source>
</evidence>
<dbReference type="Gene3D" id="1.20.1250.20">
    <property type="entry name" value="MFS general substrate transporter like domains"/>
    <property type="match status" value="2"/>
</dbReference>
<feature type="transmembrane region" description="Helical" evidence="10">
    <location>
        <begin position="336"/>
        <end position="356"/>
    </location>
</feature>
<evidence type="ECO:0000256" key="4">
    <source>
        <dbReference type="ARBA" id="ARBA00022475"/>
    </source>
</evidence>
<dbReference type="InterPro" id="IPR005829">
    <property type="entry name" value="Sugar_transporter_CS"/>
</dbReference>
<dbReference type="AlphaFoldDB" id="A0A248JX50"/>
<dbReference type="Pfam" id="PF00083">
    <property type="entry name" value="Sugar_tr"/>
    <property type="match status" value="1"/>
</dbReference>
<evidence type="ECO:0000259" key="11">
    <source>
        <dbReference type="PROSITE" id="PS50850"/>
    </source>
</evidence>
<dbReference type="InterPro" id="IPR005828">
    <property type="entry name" value="MFS_sugar_transport-like"/>
</dbReference>
<evidence type="ECO:0000256" key="6">
    <source>
        <dbReference type="ARBA" id="ARBA00022692"/>
    </source>
</evidence>
<evidence type="ECO:0000256" key="9">
    <source>
        <dbReference type="RuleBase" id="RU003346"/>
    </source>
</evidence>
<dbReference type="SUPFAM" id="SSF103473">
    <property type="entry name" value="MFS general substrate transporter"/>
    <property type="match status" value="1"/>
</dbReference>
<dbReference type="PROSITE" id="PS00216">
    <property type="entry name" value="SUGAR_TRANSPORT_1"/>
    <property type="match status" value="1"/>
</dbReference>
<feature type="transmembrane region" description="Helical" evidence="10">
    <location>
        <begin position="89"/>
        <end position="106"/>
    </location>
</feature>
<organism evidence="12 13">
    <name type="scientific">Nitrospirillum viridazoti CBAmc</name>
    <dbReference type="NCBI Taxonomy" id="1441467"/>
    <lineage>
        <taxon>Bacteria</taxon>
        <taxon>Pseudomonadati</taxon>
        <taxon>Pseudomonadota</taxon>
        <taxon>Alphaproteobacteria</taxon>
        <taxon>Rhodospirillales</taxon>
        <taxon>Azospirillaceae</taxon>
        <taxon>Nitrospirillum</taxon>
        <taxon>Nitrospirillum viridazoti</taxon>
    </lineage>
</organism>
<evidence type="ECO:0000256" key="10">
    <source>
        <dbReference type="SAM" id="Phobius"/>
    </source>
</evidence>
<dbReference type="InterPro" id="IPR020846">
    <property type="entry name" value="MFS_dom"/>
</dbReference>
<evidence type="ECO:0000313" key="12">
    <source>
        <dbReference type="EMBL" id="ASG22698.1"/>
    </source>
</evidence>
<evidence type="ECO:0000256" key="1">
    <source>
        <dbReference type="ARBA" id="ARBA00004651"/>
    </source>
</evidence>
<dbReference type="NCBIfam" id="TIGR00879">
    <property type="entry name" value="SP"/>
    <property type="match status" value="1"/>
</dbReference>
<evidence type="ECO:0000313" key="13">
    <source>
        <dbReference type="Proteomes" id="UP000197153"/>
    </source>
</evidence>
<dbReference type="EMBL" id="CP022111">
    <property type="protein sequence ID" value="ASG22698.1"/>
    <property type="molecule type" value="Genomic_DNA"/>
</dbReference>
<dbReference type="CDD" id="cd17359">
    <property type="entry name" value="MFS_XylE_like"/>
    <property type="match status" value="1"/>
</dbReference>
<keyword evidence="5" id="KW-0762">Sugar transport</keyword>
<dbReference type="InterPro" id="IPR036259">
    <property type="entry name" value="MFS_trans_sf"/>
</dbReference>
<evidence type="ECO:0000256" key="7">
    <source>
        <dbReference type="ARBA" id="ARBA00022989"/>
    </source>
</evidence>
<evidence type="ECO:0000256" key="3">
    <source>
        <dbReference type="ARBA" id="ARBA00022448"/>
    </source>
</evidence>
<dbReference type="GO" id="GO:0022857">
    <property type="term" value="F:transmembrane transporter activity"/>
    <property type="evidence" value="ECO:0007669"/>
    <property type="project" value="InterPro"/>
</dbReference>
<evidence type="ECO:0000256" key="5">
    <source>
        <dbReference type="ARBA" id="ARBA00022597"/>
    </source>
</evidence>
<dbReference type="InterPro" id="IPR003663">
    <property type="entry name" value="Sugar/inositol_transpt"/>
</dbReference>
<feature type="transmembrane region" description="Helical" evidence="10">
    <location>
        <begin position="399"/>
        <end position="418"/>
    </location>
</feature>
<feature type="domain" description="Major facilitator superfamily (MFS) profile" evidence="11">
    <location>
        <begin position="14"/>
        <end position="459"/>
    </location>
</feature>
<dbReference type="KEGG" id="nao:Y958_17440"/>
<dbReference type="RefSeq" id="WP_088873251.1">
    <property type="nucleotide sequence ID" value="NZ_CP022111.1"/>
</dbReference>
<dbReference type="PANTHER" id="PTHR48023">
    <property type="entry name" value="D-XYLOSE-PROTON SYMPORTER-LIKE 2"/>
    <property type="match status" value="1"/>
</dbReference>
<comment type="similarity">
    <text evidence="2 9">Belongs to the major facilitator superfamily. Sugar transporter (TC 2.A.1.1) family.</text>
</comment>
<feature type="transmembrane region" description="Helical" evidence="10">
    <location>
        <begin position="362"/>
        <end position="387"/>
    </location>
</feature>
<dbReference type="PROSITE" id="PS50850">
    <property type="entry name" value="MFS"/>
    <property type="match status" value="1"/>
</dbReference>
<dbReference type="PROSITE" id="PS00217">
    <property type="entry name" value="SUGAR_TRANSPORT_2"/>
    <property type="match status" value="1"/>
</dbReference>
<gene>
    <name evidence="12" type="ORF">Y958_17440</name>
</gene>
<dbReference type="PANTHER" id="PTHR48023:SF4">
    <property type="entry name" value="D-XYLOSE-PROTON SYMPORTER-LIKE 2"/>
    <property type="match status" value="1"/>
</dbReference>
<feature type="transmembrane region" description="Helical" evidence="10">
    <location>
        <begin position="158"/>
        <end position="181"/>
    </location>
</feature>
<reference evidence="12 13" key="1">
    <citation type="submission" date="2017-06" db="EMBL/GenBank/DDBJ databases">
        <title>Complete genome sequence of Nitrospirillum amazonense strain CBAmC, an endophytic nitrogen-fixing and plant growth-promoting bacterium, isolated from sugarcane.</title>
        <authorList>
            <person name="Schwab S."/>
            <person name="dos Santos Teixeira K.R."/>
            <person name="Simoes Araujo J.L."/>
            <person name="Soares Vidal M."/>
            <person name="Borges de Freitas H.R."/>
            <person name="Rivello Crivelaro A.L."/>
            <person name="Bueno de Camargo Nunes A."/>
            <person name="dos Santos C.M."/>
            <person name="Palmeira da Silva Rosa D."/>
            <person name="da Silva Padilha D."/>
            <person name="da Silva E."/>
            <person name="Araujo Terra L."/>
            <person name="Soares Mendes V."/>
            <person name="Farinelli L."/>
            <person name="Magalhaes Cruz L."/>
            <person name="Baldani J.I."/>
        </authorList>
    </citation>
    <scope>NUCLEOTIDE SEQUENCE [LARGE SCALE GENOMIC DNA]</scope>
    <source>
        <strain evidence="12 13">CBAmC</strain>
    </source>
</reference>
<comment type="subcellular location">
    <subcellularLocation>
        <location evidence="1">Cell membrane</location>
        <topology evidence="1">Multi-pass membrane protein</topology>
    </subcellularLocation>
</comment>
<dbReference type="PRINTS" id="PR00171">
    <property type="entry name" value="SUGRTRNSPORT"/>
</dbReference>
<keyword evidence="7 10" id="KW-1133">Transmembrane helix</keyword>
<accession>A0A248JX50</accession>
<dbReference type="InterPro" id="IPR047984">
    <property type="entry name" value="XylE-like"/>
</dbReference>
<keyword evidence="4" id="KW-1003">Cell membrane</keyword>
<feature type="transmembrane region" description="Helical" evidence="10">
    <location>
        <begin position="262"/>
        <end position="285"/>
    </location>
</feature>
<sequence length="487" mass="52133">MGNKQGALSLTTGLTLIATLGGLLFGYDTAVISGAMASIDINFIKPLNLTETAHDSLKGLTISSALAGCVVGGLVAGKMADRFGRKPTLIVAALMFLICSLGSAWPEFGLGTIGQMGPDALTPFNIYRIIGGVGVGIASLVSPLYIAEIAPAESRGRLISFNQIAIVGGMVGVYFVNWAIAGLGDETWLHSTGWRWMFASEGLPSILFAVLLLFAPDTPRYLVMQRRDNEALDVLKRLGGATDPKVTLVEIEESLVVTNERLFAFGGLVVFVGILLSVFQQFVGINAVLYYAPQMFQNMGMDTNASLWQTVIVGIANVAFTLVATVSVDRLGRKPLLIAGGLVMTVSMLALGTLFATGQAGLAALAAMLVYIAGFAFSWGPVVWILLAEMFPNAIKGKALGIAVAAQWIANLLVTWSFNVMDGNSVLNAHFHHGFAYWIYGLFSLLSALFVWRFVPETKGRSLEAIQELWTHKPLHDAVQQVRAARS</sequence>
<keyword evidence="6 10" id="KW-0812">Transmembrane</keyword>
<dbReference type="InterPro" id="IPR050820">
    <property type="entry name" value="MFS_Sugar_Transporter"/>
</dbReference>
<feature type="transmembrane region" description="Helical" evidence="10">
    <location>
        <begin position="305"/>
        <end position="324"/>
    </location>
</feature>
<keyword evidence="8 10" id="KW-0472">Membrane</keyword>
<evidence type="ECO:0000256" key="8">
    <source>
        <dbReference type="ARBA" id="ARBA00023136"/>
    </source>
</evidence>
<protein>
    <submittedName>
        <fullName evidence="12">D-xylose transporter XylE</fullName>
    </submittedName>
</protein>
<keyword evidence="3 9" id="KW-0813">Transport</keyword>
<proteinExistence type="inferred from homology"/>
<feature type="transmembrane region" description="Helical" evidence="10">
    <location>
        <begin position="126"/>
        <end position="146"/>
    </location>
</feature>
<dbReference type="Proteomes" id="UP000197153">
    <property type="component" value="Chromosome 2"/>
</dbReference>
<feature type="transmembrane region" description="Helical" evidence="10">
    <location>
        <begin position="438"/>
        <end position="455"/>
    </location>
</feature>